<evidence type="ECO:0000256" key="8">
    <source>
        <dbReference type="ARBA" id="ARBA00025736"/>
    </source>
</evidence>
<gene>
    <name evidence="12" type="ORF">SPARVUS_LOCUS11632798</name>
</gene>
<comment type="similarity">
    <text evidence="9">Belongs to the G-protein coupled receptor 1 family.</text>
</comment>
<evidence type="ECO:0000256" key="9">
    <source>
        <dbReference type="RuleBase" id="RU000688"/>
    </source>
</evidence>
<dbReference type="InterPro" id="IPR000276">
    <property type="entry name" value="GPCR_Rhodpsn"/>
</dbReference>
<dbReference type="PROSITE" id="PS00237">
    <property type="entry name" value="G_PROTEIN_RECEP_F1_1"/>
    <property type="match status" value="1"/>
</dbReference>
<dbReference type="Proteomes" id="UP001162483">
    <property type="component" value="Unassembled WGS sequence"/>
</dbReference>
<sequence>MTTILFGNLALADITCCLLLPFSIVQYFYSQWLRSHDVCKILPFIIILNMYTSFFTLVAISVDRWILVVHPVWGREITEQLKWRG</sequence>
<protein>
    <recommendedName>
        <fullName evidence="11">G-protein coupled receptors family 1 profile domain-containing protein</fullName>
    </recommendedName>
</protein>
<evidence type="ECO:0000256" key="3">
    <source>
        <dbReference type="ARBA" id="ARBA00022989"/>
    </source>
</evidence>
<comment type="subcellular location">
    <subcellularLocation>
        <location evidence="1">Membrane</location>
        <topology evidence="1">Multi-pass membrane protein</topology>
    </subcellularLocation>
</comment>
<keyword evidence="4 9" id="KW-0297">G-protein coupled receptor</keyword>
<evidence type="ECO:0000256" key="4">
    <source>
        <dbReference type="ARBA" id="ARBA00023040"/>
    </source>
</evidence>
<evidence type="ECO:0000256" key="6">
    <source>
        <dbReference type="ARBA" id="ARBA00023170"/>
    </source>
</evidence>
<dbReference type="Pfam" id="PF00001">
    <property type="entry name" value="7tm_1"/>
    <property type="match status" value="1"/>
</dbReference>
<evidence type="ECO:0000313" key="12">
    <source>
        <dbReference type="EMBL" id="CAI9593875.1"/>
    </source>
</evidence>
<keyword evidence="13" id="KW-1185">Reference proteome</keyword>
<evidence type="ECO:0000256" key="1">
    <source>
        <dbReference type="ARBA" id="ARBA00004141"/>
    </source>
</evidence>
<dbReference type="SUPFAM" id="SSF81321">
    <property type="entry name" value="Family A G protein-coupled receptor-like"/>
    <property type="match status" value="1"/>
</dbReference>
<dbReference type="InterPro" id="IPR000826">
    <property type="entry name" value="Formyl_rcpt-rel"/>
</dbReference>
<evidence type="ECO:0000256" key="2">
    <source>
        <dbReference type="ARBA" id="ARBA00022692"/>
    </source>
</evidence>
<dbReference type="PANTHER" id="PTHR24225">
    <property type="entry name" value="CHEMOTACTIC RECEPTOR"/>
    <property type="match status" value="1"/>
</dbReference>
<keyword evidence="6 9" id="KW-0675">Receptor</keyword>
<evidence type="ECO:0000313" key="13">
    <source>
        <dbReference type="Proteomes" id="UP001162483"/>
    </source>
</evidence>
<feature type="transmembrane region" description="Helical" evidence="10">
    <location>
        <begin position="41"/>
        <end position="62"/>
    </location>
</feature>
<dbReference type="Gene3D" id="1.20.1070.10">
    <property type="entry name" value="Rhodopsin 7-helix transmembrane proteins"/>
    <property type="match status" value="1"/>
</dbReference>
<reference evidence="12" key="1">
    <citation type="submission" date="2023-05" db="EMBL/GenBank/DDBJ databases">
        <authorList>
            <person name="Stuckert A."/>
        </authorList>
    </citation>
    <scope>NUCLEOTIDE SEQUENCE</scope>
</reference>
<comment type="similarity">
    <text evidence="8">Belongs to the chemokine-like receptor (CMKLR) family.</text>
</comment>
<dbReference type="PANTHER" id="PTHR24225:SF28">
    <property type="entry name" value="C3A ANAPHYLATOXIN CHEMOTACTIC RECEPTOR"/>
    <property type="match status" value="1"/>
</dbReference>
<keyword evidence="5 10" id="KW-0472">Membrane</keyword>
<name>A0ABN9FA09_9NEOB</name>
<evidence type="ECO:0000256" key="7">
    <source>
        <dbReference type="ARBA" id="ARBA00023224"/>
    </source>
</evidence>
<dbReference type="InterPro" id="IPR017452">
    <property type="entry name" value="GPCR_Rhodpsn_7TM"/>
</dbReference>
<keyword evidence="2 9" id="KW-0812">Transmembrane</keyword>
<evidence type="ECO:0000256" key="10">
    <source>
        <dbReference type="SAM" id="Phobius"/>
    </source>
</evidence>
<proteinExistence type="inferred from homology"/>
<evidence type="ECO:0000256" key="5">
    <source>
        <dbReference type="ARBA" id="ARBA00023136"/>
    </source>
</evidence>
<keyword evidence="7 9" id="KW-0807">Transducer</keyword>
<organism evidence="12 13">
    <name type="scientific">Staurois parvus</name>
    <dbReference type="NCBI Taxonomy" id="386267"/>
    <lineage>
        <taxon>Eukaryota</taxon>
        <taxon>Metazoa</taxon>
        <taxon>Chordata</taxon>
        <taxon>Craniata</taxon>
        <taxon>Vertebrata</taxon>
        <taxon>Euteleostomi</taxon>
        <taxon>Amphibia</taxon>
        <taxon>Batrachia</taxon>
        <taxon>Anura</taxon>
        <taxon>Neobatrachia</taxon>
        <taxon>Ranoidea</taxon>
        <taxon>Ranidae</taxon>
        <taxon>Staurois</taxon>
    </lineage>
</organism>
<dbReference type="PROSITE" id="PS50262">
    <property type="entry name" value="G_PROTEIN_RECEP_F1_2"/>
    <property type="match status" value="1"/>
</dbReference>
<feature type="domain" description="G-protein coupled receptors family 1 profile" evidence="11">
    <location>
        <begin position="1"/>
        <end position="85"/>
    </location>
</feature>
<accession>A0ABN9FA09</accession>
<feature type="transmembrane region" description="Helical" evidence="10">
    <location>
        <begin position="6"/>
        <end position="29"/>
    </location>
</feature>
<comment type="caution">
    <text evidence="12">The sequence shown here is derived from an EMBL/GenBank/DDBJ whole genome shotgun (WGS) entry which is preliminary data.</text>
</comment>
<dbReference type="PRINTS" id="PR00237">
    <property type="entry name" value="GPCRRHODOPSN"/>
</dbReference>
<dbReference type="EMBL" id="CATNWA010016592">
    <property type="protein sequence ID" value="CAI9593875.1"/>
    <property type="molecule type" value="Genomic_DNA"/>
</dbReference>
<evidence type="ECO:0000259" key="11">
    <source>
        <dbReference type="PROSITE" id="PS50262"/>
    </source>
</evidence>
<keyword evidence="3 10" id="KW-1133">Transmembrane helix</keyword>